<evidence type="ECO:0000256" key="6">
    <source>
        <dbReference type="PROSITE-ProRule" id="PRU01024"/>
    </source>
</evidence>
<dbReference type="PROSITE" id="PS01230">
    <property type="entry name" value="TRMA_1"/>
    <property type="match status" value="1"/>
</dbReference>
<evidence type="ECO:0000256" key="1">
    <source>
        <dbReference type="ARBA" id="ARBA00022485"/>
    </source>
</evidence>
<dbReference type="SUPFAM" id="SSF50249">
    <property type="entry name" value="Nucleic acid-binding proteins"/>
    <property type="match status" value="1"/>
</dbReference>
<evidence type="ECO:0000256" key="7">
    <source>
        <dbReference type="PROSITE-ProRule" id="PRU10015"/>
    </source>
</evidence>
<feature type="binding site" evidence="6">
    <location>
        <position position="292"/>
    </location>
    <ligand>
        <name>S-adenosyl-L-methionine</name>
        <dbReference type="ChEBI" id="CHEBI:59789"/>
    </ligand>
</feature>
<dbReference type="RefSeq" id="WP_064464113.1">
    <property type="nucleotide sequence ID" value="NZ_CP017080.1"/>
</dbReference>
<dbReference type="PANTHER" id="PTHR11061">
    <property type="entry name" value="RNA M5U METHYLTRANSFERASE"/>
    <property type="match status" value="1"/>
</dbReference>
<dbReference type="Gene3D" id="3.40.50.150">
    <property type="entry name" value="Vaccinia Virus protein VP39"/>
    <property type="match status" value="1"/>
</dbReference>
<keyword evidence="2 6" id="KW-0489">Methyltransferase</keyword>
<dbReference type="OrthoDB" id="9804590at2"/>
<dbReference type="GO" id="GO:0051539">
    <property type="term" value="F:4 iron, 4 sulfur cluster binding"/>
    <property type="evidence" value="ECO:0007669"/>
    <property type="project" value="UniProtKB-KW"/>
</dbReference>
<dbReference type="CDD" id="cd02440">
    <property type="entry name" value="AdoMet_MTases"/>
    <property type="match status" value="1"/>
</dbReference>
<evidence type="ECO:0000259" key="8">
    <source>
        <dbReference type="PROSITE" id="PS50926"/>
    </source>
</evidence>
<feature type="domain" description="TRAM" evidence="8">
    <location>
        <begin position="8"/>
        <end position="66"/>
    </location>
</feature>
<evidence type="ECO:0000256" key="2">
    <source>
        <dbReference type="ARBA" id="ARBA00022603"/>
    </source>
</evidence>
<dbReference type="InterPro" id="IPR002792">
    <property type="entry name" value="TRAM_dom"/>
</dbReference>
<dbReference type="InterPro" id="IPR029063">
    <property type="entry name" value="SAM-dependent_MTases_sf"/>
</dbReference>
<feature type="active site" evidence="7">
    <location>
        <position position="417"/>
    </location>
</feature>
<reference evidence="9 10" key="1">
    <citation type="submission" date="2016-08" db="EMBL/GenBank/DDBJ databases">
        <title>Complete genome sequence of Bacillus muralis G25-68, a strain with toxicity to nematodes.</title>
        <authorList>
            <person name="Zheng Z."/>
        </authorList>
    </citation>
    <scope>NUCLEOTIDE SEQUENCE [LARGE SCALE GENOMIC DNA]</scope>
    <source>
        <strain evidence="9 10">G25-68</strain>
    </source>
</reference>
<feature type="binding site" evidence="6">
    <location>
        <position position="390"/>
    </location>
    <ligand>
        <name>S-adenosyl-L-methionine</name>
        <dbReference type="ChEBI" id="CHEBI:59789"/>
    </ligand>
</feature>
<proteinExistence type="inferred from homology"/>
<dbReference type="FunFam" id="3.40.50.150:FF:000009">
    <property type="entry name" value="23S rRNA (Uracil(1939)-C(5))-methyltransferase RlmD"/>
    <property type="match status" value="1"/>
</dbReference>
<dbReference type="GO" id="GO:0070475">
    <property type="term" value="P:rRNA base methylation"/>
    <property type="evidence" value="ECO:0007669"/>
    <property type="project" value="TreeGrafter"/>
</dbReference>
<dbReference type="FunFam" id="2.40.50.1070:FF:000003">
    <property type="entry name" value="23S rRNA (Uracil-5-)-methyltransferase RumA"/>
    <property type="match status" value="1"/>
</dbReference>
<dbReference type="GO" id="GO:0070041">
    <property type="term" value="F:rRNA (uridine-C5-)-methyltransferase activity"/>
    <property type="evidence" value="ECO:0007669"/>
    <property type="project" value="UniProtKB-ARBA"/>
</dbReference>
<dbReference type="Gene3D" id="2.40.50.1070">
    <property type="match status" value="1"/>
</dbReference>
<organism evidence="9 10">
    <name type="scientific">Peribacillus muralis</name>
    <dbReference type="NCBI Taxonomy" id="264697"/>
    <lineage>
        <taxon>Bacteria</taxon>
        <taxon>Bacillati</taxon>
        <taxon>Bacillota</taxon>
        <taxon>Bacilli</taxon>
        <taxon>Bacillales</taxon>
        <taxon>Bacillaceae</taxon>
        <taxon>Peribacillus</taxon>
    </lineage>
</organism>
<keyword evidence="3 6" id="KW-0808">Transferase</keyword>
<dbReference type="InterPro" id="IPR030390">
    <property type="entry name" value="MeTrfase_TrmA_AS"/>
</dbReference>
<feature type="binding site" evidence="6">
    <location>
        <position position="321"/>
    </location>
    <ligand>
        <name>S-adenosyl-L-methionine</name>
        <dbReference type="ChEBI" id="CHEBI:59789"/>
    </ligand>
</feature>
<evidence type="ECO:0000313" key="9">
    <source>
        <dbReference type="EMBL" id="AOH53262.1"/>
    </source>
</evidence>
<dbReference type="PANTHER" id="PTHR11061:SF45">
    <property type="match status" value="1"/>
</dbReference>
<protein>
    <submittedName>
        <fullName evidence="9">23S rRNA (Uracil-5-)-methyltransferase RumA</fullName>
    </submittedName>
</protein>
<dbReference type="InterPro" id="IPR030391">
    <property type="entry name" value="MeTrfase_TrmA_CS"/>
</dbReference>
<dbReference type="InterPro" id="IPR010280">
    <property type="entry name" value="U5_MeTrfase_fam"/>
</dbReference>
<keyword evidence="1" id="KW-0479">Metal-binding</keyword>
<keyword evidence="4 6" id="KW-0949">S-adenosyl-L-methionine</keyword>
<feature type="active site" description="Nucleophile" evidence="6">
    <location>
        <position position="417"/>
    </location>
</feature>
<dbReference type="KEGG" id="bmur:ABE28_002780"/>
<gene>
    <name evidence="9" type="ORF">ABE28_002780</name>
</gene>
<dbReference type="STRING" id="264697.ABE28_002780"/>
<sequence length="462" mass="51792">MTNIQDTKLEVNETLPLTIKRLGINGEGVGYFKKKVVFVPGALPGEEIVASVTKVQQNFTEAKIKTIRKESPHRIAAPCPVYAECGGCQLQHLSYDQQLVEKRDIVVQAMERYTKLPVSSLNIKETIGMEDPWNYRNKSQYQVGLKDGKLIAGLYGLNSHTLIDIPNCLVQHKATNKVTRTVKKILKNLNISIYNERKRKGVIRTIITRVGFETGEVQVVLVTGAEEIPQKEQLLKQIRDQLPEVKSVVQNINNQNTSLIFGEKTIHLAGGKVINETLGDLSYELSARTFFQLNPVQTVRMYDEVKKAAALTGTEKVVDAYCGVGTIGLWLSQDAKEVRGMDVIKESIEDAKKNAKKHKRSNMHYETGKAENILPRWVKEGWKPDMLVVDPPRTGCDQALLQTILKAKPKKIVYVSCNPSTLAKDLQELSTIYEVQSIQPVDMFPQTSHVECVSQLILKEGN</sequence>
<dbReference type="SUPFAM" id="SSF53335">
    <property type="entry name" value="S-adenosyl-L-methionine-dependent methyltransferases"/>
    <property type="match status" value="1"/>
</dbReference>
<comment type="similarity">
    <text evidence="6">Belongs to the class I-like SAM-binding methyltransferase superfamily. RNA M5U methyltransferase family.</text>
</comment>
<evidence type="ECO:0000256" key="4">
    <source>
        <dbReference type="ARBA" id="ARBA00022691"/>
    </source>
</evidence>
<dbReference type="Pfam" id="PF05958">
    <property type="entry name" value="tRNA_U5-meth_tr"/>
    <property type="match status" value="1"/>
</dbReference>
<dbReference type="PROSITE" id="PS50926">
    <property type="entry name" value="TRAM"/>
    <property type="match status" value="1"/>
</dbReference>
<dbReference type="Gene3D" id="2.40.50.140">
    <property type="entry name" value="Nucleic acid-binding proteins"/>
    <property type="match status" value="1"/>
</dbReference>
<dbReference type="Proteomes" id="UP000077926">
    <property type="component" value="Chromosome"/>
</dbReference>
<keyword evidence="1" id="KW-0004">4Fe-4S</keyword>
<dbReference type="EMBL" id="CP017080">
    <property type="protein sequence ID" value="AOH53262.1"/>
    <property type="molecule type" value="Genomic_DNA"/>
</dbReference>
<dbReference type="FunFam" id="2.40.50.140:FF:000097">
    <property type="entry name" value="23S rRNA (uracil(1939)-C(5))-methyltransferase RlmD"/>
    <property type="match status" value="1"/>
</dbReference>
<dbReference type="NCBIfam" id="TIGR00479">
    <property type="entry name" value="rumA"/>
    <property type="match status" value="1"/>
</dbReference>
<keyword evidence="1" id="KW-0408">Iron</keyword>
<keyword evidence="10" id="KW-1185">Reference proteome</keyword>
<name>A0A1B3XJ58_9BACI</name>
<evidence type="ECO:0000256" key="3">
    <source>
        <dbReference type="ARBA" id="ARBA00022679"/>
    </source>
</evidence>
<dbReference type="AlphaFoldDB" id="A0A1B3XJ58"/>
<dbReference type="PROSITE" id="PS01231">
    <property type="entry name" value="TRMA_2"/>
    <property type="match status" value="1"/>
</dbReference>
<feature type="binding site" evidence="6">
    <location>
        <position position="342"/>
    </location>
    <ligand>
        <name>S-adenosyl-L-methionine</name>
        <dbReference type="ChEBI" id="CHEBI:59789"/>
    </ligand>
</feature>
<evidence type="ECO:0000313" key="10">
    <source>
        <dbReference type="Proteomes" id="UP000077926"/>
    </source>
</evidence>
<dbReference type="Pfam" id="PF01938">
    <property type="entry name" value="TRAM"/>
    <property type="match status" value="1"/>
</dbReference>
<dbReference type="InterPro" id="IPR012340">
    <property type="entry name" value="NA-bd_OB-fold"/>
</dbReference>
<evidence type="ECO:0000256" key="5">
    <source>
        <dbReference type="ARBA" id="ARBA00023014"/>
    </source>
</evidence>
<dbReference type="PROSITE" id="PS51687">
    <property type="entry name" value="SAM_MT_RNA_M5U"/>
    <property type="match status" value="1"/>
</dbReference>
<accession>A0A1B3XJ58</accession>
<keyword evidence="5" id="KW-0411">Iron-sulfur</keyword>